<sequence length="313" mass="35734">MLESYLNILVVFALVFTGYWLSVKKWFNNQAIDLFSKLVLNLALPFNMFLNMTERFTKAEFLHLFTGMLLPMVSMLATFAVGYLYAKLTKVPKSRLGVFLTMFTASNTIFMGLPINLAIFGEVSVPYVLLYHICNTVFFWTIGIYLISGDSKDPTIDRVKMDFVGVMRLLLSPAMIGFIVGLVWLLLELPRFELLTKFARHLSNLTTPLSMFVIGMIMFQTGLRNLKMTKDTFGILLGRYVISPLIVILLSFVIQVPEMMLKVFIIQSAMPAQNTMLMLARRYQADVEFTTTTQTLTLIVYLFIIPILIFLVI</sequence>
<evidence type="ECO:0000256" key="4">
    <source>
        <dbReference type="ARBA" id="ARBA00022475"/>
    </source>
</evidence>
<keyword evidence="5 8" id="KW-0812">Transmembrane</keyword>
<accession>A0A940PA05</accession>
<gene>
    <name evidence="9" type="ORF">I6N95_26215</name>
</gene>
<reference evidence="9" key="1">
    <citation type="submission" date="2020-12" db="EMBL/GenBank/DDBJ databases">
        <title>Vagococcus allomyrinae sp. nov. and Enterococcus lavae sp. nov., isolated from the larvae of Allomyrina dichotoma.</title>
        <authorList>
            <person name="Lee S.D."/>
        </authorList>
    </citation>
    <scope>NUCLEOTIDE SEQUENCE</scope>
    <source>
        <strain evidence="9">BWB3-3</strain>
    </source>
</reference>
<keyword evidence="4" id="KW-1003">Cell membrane</keyword>
<dbReference type="RefSeq" id="WP_209533023.1">
    <property type="nucleotide sequence ID" value="NZ_JAEEGA010000030.1"/>
</dbReference>
<comment type="similarity">
    <text evidence="2">Belongs to the auxin efflux carrier (TC 2.A.69) family.</text>
</comment>
<feature type="transmembrane region" description="Helical" evidence="8">
    <location>
        <begin position="169"/>
        <end position="187"/>
    </location>
</feature>
<keyword evidence="3" id="KW-0813">Transport</keyword>
<evidence type="ECO:0000313" key="9">
    <source>
        <dbReference type="EMBL" id="MBP1044509.1"/>
    </source>
</evidence>
<evidence type="ECO:0000256" key="7">
    <source>
        <dbReference type="ARBA" id="ARBA00023136"/>
    </source>
</evidence>
<evidence type="ECO:0000256" key="5">
    <source>
        <dbReference type="ARBA" id="ARBA00022692"/>
    </source>
</evidence>
<feature type="transmembrane region" description="Helical" evidence="8">
    <location>
        <begin position="207"/>
        <end position="226"/>
    </location>
</feature>
<dbReference type="AlphaFoldDB" id="A0A940PA05"/>
<evidence type="ECO:0000256" key="2">
    <source>
        <dbReference type="ARBA" id="ARBA00010145"/>
    </source>
</evidence>
<feature type="transmembrane region" description="Helical" evidence="8">
    <location>
        <begin position="292"/>
        <end position="312"/>
    </location>
</feature>
<dbReference type="InterPro" id="IPR004776">
    <property type="entry name" value="Mem_transp_PIN-like"/>
</dbReference>
<dbReference type="Gene3D" id="1.20.1530.20">
    <property type="match status" value="1"/>
</dbReference>
<evidence type="ECO:0000256" key="1">
    <source>
        <dbReference type="ARBA" id="ARBA00004651"/>
    </source>
</evidence>
<proteinExistence type="inferred from homology"/>
<keyword evidence="7 8" id="KW-0472">Membrane</keyword>
<feature type="transmembrane region" description="Helical" evidence="8">
    <location>
        <begin position="6"/>
        <end position="22"/>
    </location>
</feature>
<evidence type="ECO:0000256" key="8">
    <source>
        <dbReference type="SAM" id="Phobius"/>
    </source>
</evidence>
<dbReference type="GO" id="GO:0055085">
    <property type="term" value="P:transmembrane transport"/>
    <property type="evidence" value="ECO:0007669"/>
    <property type="project" value="InterPro"/>
</dbReference>
<protein>
    <submittedName>
        <fullName evidence="9">AEC family transporter</fullName>
    </submittedName>
</protein>
<comment type="subcellular location">
    <subcellularLocation>
        <location evidence="1">Cell membrane</location>
        <topology evidence="1">Multi-pass membrane protein</topology>
    </subcellularLocation>
</comment>
<feature type="transmembrane region" description="Helical" evidence="8">
    <location>
        <begin position="233"/>
        <end position="254"/>
    </location>
</feature>
<feature type="transmembrane region" description="Helical" evidence="8">
    <location>
        <begin position="127"/>
        <end position="148"/>
    </location>
</feature>
<dbReference type="InterPro" id="IPR038770">
    <property type="entry name" value="Na+/solute_symporter_sf"/>
</dbReference>
<evidence type="ECO:0000256" key="6">
    <source>
        <dbReference type="ARBA" id="ARBA00022989"/>
    </source>
</evidence>
<comment type="caution">
    <text evidence="9">The sequence shown here is derived from an EMBL/GenBank/DDBJ whole genome shotgun (WGS) entry which is preliminary data.</text>
</comment>
<feature type="transmembrane region" description="Helical" evidence="8">
    <location>
        <begin position="260"/>
        <end position="280"/>
    </location>
</feature>
<dbReference type="GO" id="GO:0005886">
    <property type="term" value="C:plasma membrane"/>
    <property type="evidence" value="ECO:0007669"/>
    <property type="project" value="UniProtKB-SubCell"/>
</dbReference>
<dbReference type="Proteomes" id="UP000674938">
    <property type="component" value="Unassembled WGS sequence"/>
</dbReference>
<evidence type="ECO:0000313" key="10">
    <source>
        <dbReference type="Proteomes" id="UP000674938"/>
    </source>
</evidence>
<evidence type="ECO:0000256" key="3">
    <source>
        <dbReference type="ARBA" id="ARBA00022448"/>
    </source>
</evidence>
<keyword evidence="10" id="KW-1185">Reference proteome</keyword>
<dbReference type="EMBL" id="JAEEGA010000030">
    <property type="protein sequence ID" value="MBP1044509.1"/>
    <property type="molecule type" value="Genomic_DNA"/>
</dbReference>
<name>A0A940PA05_9ENTE</name>
<dbReference type="Pfam" id="PF03547">
    <property type="entry name" value="Mem_trans"/>
    <property type="match status" value="1"/>
</dbReference>
<feature type="transmembrane region" description="Helical" evidence="8">
    <location>
        <begin position="64"/>
        <end position="86"/>
    </location>
</feature>
<feature type="transmembrane region" description="Helical" evidence="8">
    <location>
        <begin position="98"/>
        <end position="121"/>
    </location>
</feature>
<keyword evidence="6 8" id="KW-1133">Transmembrane helix</keyword>
<dbReference type="PANTHER" id="PTHR36838:SF1">
    <property type="entry name" value="SLR1864 PROTEIN"/>
    <property type="match status" value="1"/>
</dbReference>
<dbReference type="PANTHER" id="PTHR36838">
    <property type="entry name" value="AUXIN EFFLUX CARRIER FAMILY PROTEIN"/>
    <property type="match status" value="1"/>
</dbReference>
<organism evidence="9 10">
    <name type="scientific">Vagococcus allomyrinae</name>
    <dbReference type="NCBI Taxonomy" id="2794353"/>
    <lineage>
        <taxon>Bacteria</taxon>
        <taxon>Bacillati</taxon>
        <taxon>Bacillota</taxon>
        <taxon>Bacilli</taxon>
        <taxon>Lactobacillales</taxon>
        <taxon>Enterococcaceae</taxon>
        <taxon>Vagococcus</taxon>
    </lineage>
</organism>